<organism evidence="1 2">
    <name type="scientific">Ktedonobacter robiniae</name>
    <dbReference type="NCBI Taxonomy" id="2778365"/>
    <lineage>
        <taxon>Bacteria</taxon>
        <taxon>Bacillati</taxon>
        <taxon>Chloroflexota</taxon>
        <taxon>Ktedonobacteria</taxon>
        <taxon>Ktedonobacterales</taxon>
        <taxon>Ktedonobacteraceae</taxon>
        <taxon>Ktedonobacter</taxon>
    </lineage>
</organism>
<comment type="caution">
    <text evidence="1">The sequence shown here is derived from an EMBL/GenBank/DDBJ whole genome shotgun (WGS) entry which is preliminary data.</text>
</comment>
<dbReference type="Proteomes" id="UP000654345">
    <property type="component" value="Unassembled WGS sequence"/>
</dbReference>
<reference evidence="1 2" key="1">
    <citation type="journal article" date="2021" name="Int. J. Syst. Evol. Microbiol.">
        <title>Reticulibacter mediterranei gen. nov., sp. nov., within the new family Reticulibacteraceae fam. nov., and Ktedonospora formicarum gen. nov., sp. nov., Ktedonobacter robiniae sp. nov., Dictyobacter formicarum sp. nov. and Dictyobacter arantiisoli sp. nov., belonging to the class Ktedonobacteria.</title>
        <authorList>
            <person name="Yabe S."/>
            <person name="Zheng Y."/>
            <person name="Wang C.M."/>
            <person name="Sakai Y."/>
            <person name="Abe K."/>
            <person name="Yokota A."/>
            <person name="Donadio S."/>
            <person name="Cavaletti L."/>
            <person name="Monciardini P."/>
        </authorList>
    </citation>
    <scope>NUCLEOTIDE SEQUENCE [LARGE SCALE GENOMIC DNA]</scope>
    <source>
        <strain evidence="1 2">SOSP1-30</strain>
    </source>
</reference>
<accession>A0ABQ3UL18</accession>
<evidence type="ECO:0000313" key="1">
    <source>
        <dbReference type="EMBL" id="GHO53424.1"/>
    </source>
</evidence>
<evidence type="ECO:0000313" key="2">
    <source>
        <dbReference type="Proteomes" id="UP000654345"/>
    </source>
</evidence>
<gene>
    <name evidence="1" type="ORF">KSB_18990</name>
</gene>
<proteinExistence type="predicted"/>
<sequence length="81" mass="9113">MYPEQQAIEEMISELTARKGIDPIQLAHKIQDTLPAKDLEGMQFGMGFFKADAPPLTSQERCKILENLLSQVSDHTANVRK</sequence>
<dbReference type="EMBL" id="BNJG01000001">
    <property type="protein sequence ID" value="GHO53424.1"/>
    <property type="molecule type" value="Genomic_DNA"/>
</dbReference>
<name>A0ABQ3UL18_9CHLR</name>
<keyword evidence="2" id="KW-1185">Reference proteome</keyword>
<protein>
    <submittedName>
        <fullName evidence="1">Uncharacterized protein</fullName>
    </submittedName>
</protein>